<gene>
    <name evidence="1" type="ORF">GCM10011332_15280</name>
</gene>
<reference evidence="1" key="1">
    <citation type="journal article" date="2014" name="Int. J. Syst. Evol. Microbiol.">
        <title>Complete genome sequence of Corynebacterium casei LMG S-19264T (=DSM 44701T), isolated from a smear-ripened cheese.</title>
        <authorList>
            <consortium name="US DOE Joint Genome Institute (JGI-PGF)"/>
            <person name="Walter F."/>
            <person name="Albersmeier A."/>
            <person name="Kalinowski J."/>
            <person name="Ruckert C."/>
        </authorList>
    </citation>
    <scope>NUCLEOTIDE SEQUENCE</scope>
    <source>
        <strain evidence="1">CGMCC 1.15254</strain>
    </source>
</reference>
<keyword evidence="2" id="KW-1185">Reference proteome</keyword>
<dbReference type="EMBL" id="BMHV01000009">
    <property type="protein sequence ID" value="GGF62379.1"/>
    <property type="molecule type" value="Genomic_DNA"/>
</dbReference>
<reference evidence="1" key="2">
    <citation type="submission" date="2020-09" db="EMBL/GenBank/DDBJ databases">
        <authorList>
            <person name="Sun Q."/>
            <person name="Zhou Y."/>
        </authorList>
    </citation>
    <scope>NUCLEOTIDE SEQUENCE</scope>
    <source>
        <strain evidence="1">CGMCC 1.15254</strain>
    </source>
</reference>
<accession>A0A917C0N1</accession>
<organism evidence="1 2">
    <name type="scientific">Terasakiella brassicae</name>
    <dbReference type="NCBI Taxonomy" id="1634917"/>
    <lineage>
        <taxon>Bacteria</taxon>
        <taxon>Pseudomonadati</taxon>
        <taxon>Pseudomonadota</taxon>
        <taxon>Alphaproteobacteria</taxon>
        <taxon>Rhodospirillales</taxon>
        <taxon>Terasakiellaceae</taxon>
        <taxon>Terasakiella</taxon>
    </lineage>
</organism>
<evidence type="ECO:0000313" key="1">
    <source>
        <dbReference type="EMBL" id="GGF62379.1"/>
    </source>
</evidence>
<dbReference type="AlphaFoldDB" id="A0A917C0N1"/>
<dbReference type="RefSeq" id="WP_188663518.1">
    <property type="nucleotide sequence ID" value="NZ_BMHV01000009.1"/>
</dbReference>
<sequence>MLLGLNILKSPKEKVELPVIGPYGSGGQEPKLKELLDDPIIHLIAKSDKIAPHELAGCVEQMRKKIGSKH</sequence>
<name>A0A917C0N1_9PROT</name>
<comment type="caution">
    <text evidence="1">The sequence shown here is derived from an EMBL/GenBank/DDBJ whole genome shotgun (WGS) entry which is preliminary data.</text>
</comment>
<dbReference type="Proteomes" id="UP000632498">
    <property type="component" value="Unassembled WGS sequence"/>
</dbReference>
<protein>
    <submittedName>
        <fullName evidence="1">Uncharacterized protein</fullName>
    </submittedName>
</protein>
<proteinExistence type="predicted"/>
<evidence type="ECO:0000313" key="2">
    <source>
        <dbReference type="Proteomes" id="UP000632498"/>
    </source>
</evidence>